<protein>
    <submittedName>
        <fullName evidence="1">Serine threonine protein kinase CMGC group</fullName>
        <ecNumber evidence="1">2.7.12.1</ecNumber>
    </submittedName>
</protein>
<reference evidence="1" key="1">
    <citation type="submission" date="2022-06" db="EMBL/GenBank/DDBJ databases">
        <title>Phylogenomic reconstructions and comparative analyses of Kickxellomycotina fungi.</title>
        <authorList>
            <person name="Reynolds N.K."/>
            <person name="Stajich J.E."/>
            <person name="Barry K."/>
            <person name="Grigoriev I.V."/>
            <person name="Crous P."/>
            <person name="Smith M.E."/>
        </authorList>
    </citation>
    <scope>NUCLEOTIDE SEQUENCE</scope>
    <source>
        <strain evidence="1">RSA 2271</strain>
    </source>
</reference>
<sequence length="181" mass="20926">HDTNEEQAQQQQHHHHHHHHQQQQERQPKGAAISSSSSSARPAWDDRDGHYIVTPGTNFADRYHIIKLLGQGTFGKVIKCLDYRTNKLVAVKVIRAVQKYRDAAQIEMRVLETLKRHDPTNKFQCIHMNESFDYRNHVCMTFDLLGPSIYDFLKGNEFRPFSLAHVQCIGQQLLNSVACDL</sequence>
<dbReference type="EMBL" id="JAMZIH010002811">
    <property type="protein sequence ID" value="KAJ1677209.1"/>
    <property type="molecule type" value="Genomic_DNA"/>
</dbReference>
<gene>
    <name evidence="1" type="primary">LKH1_2</name>
    <name evidence="1" type="ORF">EV182_006655</name>
</gene>
<dbReference type="Proteomes" id="UP001145114">
    <property type="component" value="Unassembled WGS sequence"/>
</dbReference>
<dbReference type="EC" id="2.7.12.1" evidence="1"/>
<feature type="non-terminal residue" evidence="1">
    <location>
        <position position="1"/>
    </location>
</feature>
<accession>A0ACC1HS85</accession>
<keyword evidence="1" id="KW-0808">Transferase</keyword>
<evidence type="ECO:0000313" key="1">
    <source>
        <dbReference type="EMBL" id="KAJ1677209.1"/>
    </source>
</evidence>
<organism evidence="1 2">
    <name type="scientific">Spiromyces aspiralis</name>
    <dbReference type="NCBI Taxonomy" id="68401"/>
    <lineage>
        <taxon>Eukaryota</taxon>
        <taxon>Fungi</taxon>
        <taxon>Fungi incertae sedis</taxon>
        <taxon>Zoopagomycota</taxon>
        <taxon>Kickxellomycotina</taxon>
        <taxon>Kickxellomycetes</taxon>
        <taxon>Kickxellales</taxon>
        <taxon>Kickxellaceae</taxon>
        <taxon>Spiromyces</taxon>
    </lineage>
</organism>
<proteinExistence type="predicted"/>
<evidence type="ECO:0000313" key="2">
    <source>
        <dbReference type="Proteomes" id="UP001145114"/>
    </source>
</evidence>
<comment type="caution">
    <text evidence="1">The sequence shown here is derived from an EMBL/GenBank/DDBJ whole genome shotgun (WGS) entry which is preliminary data.</text>
</comment>
<name>A0ACC1HS85_9FUNG</name>
<keyword evidence="2" id="KW-1185">Reference proteome</keyword>
<keyword evidence="1" id="KW-0418">Kinase</keyword>